<organism evidence="1 2">
    <name type="scientific">Paramecium octaurelia</name>
    <dbReference type="NCBI Taxonomy" id="43137"/>
    <lineage>
        <taxon>Eukaryota</taxon>
        <taxon>Sar</taxon>
        <taxon>Alveolata</taxon>
        <taxon>Ciliophora</taxon>
        <taxon>Intramacronucleata</taxon>
        <taxon>Oligohymenophorea</taxon>
        <taxon>Peniculida</taxon>
        <taxon>Parameciidae</taxon>
        <taxon>Paramecium</taxon>
    </lineage>
</organism>
<evidence type="ECO:0000313" key="1">
    <source>
        <dbReference type="EMBL" id="CAD8203939.1"/>
    </source>
</evidence>
<dbReference type="EMBL" id="CAJJDP010000131">
    <property type="protein sequence ID" value="CAD8203939.1"/>
    <property type="molecule type" value="Genomic_DNA"/>
</dbReference>
<proteinExistence type="predicted"/>
<gene>
    <name evidence="1" type="ORF">POCTA_138.1.T1310090</name>
</gene>
<dbReference type="Proteomes" id="UP000683925">
    <property type="component" value="Unassembled WGS sequence"/>
</dbReference>
<evidence type="ECO:0000313" key="2">
    <source>
        <dbReference type="Proteomes" id="UP000683925"/>
    </source>
</evidence>
<protein>
    <submittedName>
        <fullName evidence="1">Uncharacterized protein</fullName>
    </submittedName>
</protein>
<dbReference type="AlphaFoldDB" id="A0A8S1XS35"/>
<comment type="caution">
    <text evidence="1">The sequence shown here is derived from an EMBL/GenBank/DDBJ whole genome shotgun (WGS) entry which is preliminary data.</text>
</comment>
<name>A0A8S1XS35_PAROT</name>
<accession>A0A8S1XS35</accession>
<keyword evidence="2" id="KW-1185">Reference proteome</keyword>
<reference evidence="1" key="1">
    <citation type="submission" date="2021-01" db="EMBL/GenBank/DDBJ databases">
        <authorList>
            <consortium name="Genoscope - CEA"/>
            <person name="William W."/>
        </authorList>
    </citation>
    <scope>NUCLEOTIDE SEQUENCE</scope>
</reference>
<sequence>MSQTDTGKKAAKKFRFSIILKFKNNLIIRQKINKLTLNTLKSTSKHLQHQNFRIKSEKVTYQSFKRSTFIIKEIIQIFYTQ</sequence>